<evidence type="ECO:0000256" key="7">
    <source>
        <dbReference type="ARBA" id="ARBA00022737"/>
    </source>
</evidence>
<proteinExistence type="inferred from homology"/>
<evidence type="ECO:0000256" key="9">
    <source>
        <dbReference type="ARBA" id="ARBA00022771"/>
    </source>
</evidence>
<keyword evidence="12 16" id="KW-0067">ATP-binding</keyword>
<dbReference type="FunFam" id="3.30.60.20:FF:000008">
    <property type="entry name" value="Protein kinase C theta"/>
    <property type="match status" value="1"/>
</dbReference>
<dbReference type="InterPro" id="IPR017892">
    <property type="entry name" value="Pkinase_C"/>
</dbReference>
<keyword evidence="7" id="KW-0677">Repeat</keyword>
<dbReference type="InterPro" id="IPR014376">
    <property type="entry name" value="Prot_kin_PKC_delta"/>
</dbReference>
<dbReference type="CDD" id="cd20837">
    <property type="entry name" value="C1_nPKC_theta-like_rpt2"/>
    <property type="match status" value="1"/>
</dbReference>
<dbReference type="Pfam" id="PF00069">
    <property type="entry name" value="Pkinase"/>
    <property type="match status" value="2"/>
</dbReference>
<feature type="active site" description="Proton acceptor" evidence="15">
    <location>
        <position position="371"/>
    </location>
</feature>
<keyword evidence="4" id="KW-0597">Phosphoprotein</keyword>
<dbReference type="GO" id="GO:0008270">
    <property type="term" value="F:zinc ion binding"/>
    <property type="evidence" value="ECO:0007669"/>
    <property type="project" value="UniProtKB-KW"/>
</dbReference>
<name>A0A091T2J0_PELCR</name>
<evidence type="ECO:0000259" key="20">
    <source>
        <dbReference type="PROSITE" id="PS50081"/>
    </source>
</evidence>
<dbReference type="InterPro" id="IPR002219">
    <property type="entry name" value="PKC_DAG/PE"/>
</dbReference>
<keyword evidence="9" id="KW-0863">Zinc-finger</keyword>
<dbReference type="InterPro" id="IPR017441">
    <property type="entry name" value="Protein_kinase_ATP_BS"/>
</dbReference>
<evidence type="ECO:0000256" key="14">
    <source>
        <dbReference type="ARBA" id="ARBA00047470"/>
    </source>
</evidence>
<keyword evidence="11" id="KW-0862">Zinc</keyword>
<evidence type="ECO:0000256" key="11">
    <source>
        <dbReference type="ARBA" id="ARBA00022833"/>
    </source>
</evidence>
<dbReference type="CDD" id="cd20834">
    <property type="entry name" value="C1_nPKC_theta-like_rpt1"/>
    <property type="match status" value="1"/>
</dbReference>
<dbReference type="GO" id="GO:0005524">
    <property type="term" value="F:ATP binding"/>
    <property type="evidence" value="ECO:0007669"/>
    <property type="project" value="UniProtKB-UniRule"/>
</dbReference>
<dbReference type="InterPro" id="IPR011009">
    <property type="entry name" value="Kinase-like_dom_sf"/>
</dbReference>
<feature type="domain" description="Protein kinase" evidence="19">
    <location>
        <begin position="232"/>
        <end position="501"/>
    </location>
</feature>
<sequence length="574" mass="66064">DCKQSMREEEGTVTMNRRGAIKQAKIHYIKNHEFIATFFGQPTFCSVCKDFVWGLNKQGYKCRQCNAAIHKKCIDKIIGRCTGTAANSRDTMFQKERFNIDMPHRFKVYNYMSPTFCDHCGSLLWGLVKQGLKCEECGMNVHHKCQKKVANLCGINQKLLAEALNQVSQKSTRRSDSGSVESVGIYQDFDKKPRGPGGDTTDNSEYGKLWEGSTAKATSRIASRRKFNIDSFVFHKVLGKGSFGKVLLAELKGKNEFFAIKALKKDVVLIDDDVECTMVEKRVLALAWENPFLTHLYCTFQTKDHLFFVMEFLNGGDLMFHIQDKGRFDLYRATFYGAEILCGLQFLHSKGIIYRMFMGLITEPDWSTFRDLKLDNVMLDKEGHIKIADFGMCKENVVGENKASTFCGTPDYIAPEILQGLRYTFSVDWWSFGVLLYEMLIGQSPFHGDDEDELFESIRVDTPHYPRWITKESKDILEKLFERDPTRRLGVTGHIRDHPFFKTINWMALEKREVDPPFRPKVKSASDYNNFDREFLSEKPKLSYSDKNLIESMDQSAFDGFSFINPKFEQILGK</sequence>
<dbReference type="PROSITE" id="PS51285">
    <property type="entry name" value="AGC_KINASE_CTER"/>
    <property type="match status" value="1"/>
</dbReference>
<comment type="catalytic activity">
    <reaction evidence="13">
        <text>L-threonyl-[protein] + ATP = O-phospho-L-threonyl-[protein] + ADP + H(+)</text>
        <dbReference type="Rhea" id="RHEA:46608"/>
        <dbReference type="Rhea" id="RHEA-COMP:11060"/>
        <dbReference type="Rhea" id="RHEA-COMP:11605"/>
        <dbReference type="ChEBI" id="CHEBI:15378"/>
        <dbReference type="ChEBI" id="CHEBI:30013"/>
        <dbReference type="ChEBI" id="CHEBI:30616"/>
        <dbReference type="ChEBI" id="CHEBI:61977"/>
        <dbReference type="ChEBI" id="CHEBI:456216"/>
        <dbReference type="EC" id="2.7.11.13"/>
    </reaction>
</comment>
<dbReference type="InterPro" id="IPR046349">
    <property type="entry name" value="C1-like_sf"/>
</dbReference>
<feature type="non-terminal residue" evidence="22">
    <location>
        <position position="1"/>
    </location>
</feature>
<dbReference type="PRINTS" id="PR00008">
    <property type="entry name" value="DAGPEDOMAIN"/>
</dbReference>
<dbReference type="Proteomes" id="UP000054150">
    <property type="component" value="Unassembled WGS sequence"/>
</dbReference>
<dbReference type="SUPFAM" id="SSF57889">
    <property type="entry name" value="Cysteine-rich domain"/>
    <property type="match status" value="2"/>
</dbReference>
<evidence type="ECO:0000256" key="8">
    <source>
        <dbReference type="ARBA" id="ARBA00022741"/>
    </source>
</evidence>
<dbReference type="Gene3D" id="3.30.60.20">
    <property type="match status" value="2"/>
</dbReference>
<dbReference type="FunFam" id="3.30.200.20:FF:000360">
    <property type="entry name" value="Protein kinase C"/>
    <property type="match status" value="1"/>
</dbReference>
<gene>
    <name evidence="22" type="ORF">N334_14010</name>
</gene>
<keyword evidence="8 16" id="KW-0547">Nucleotide-binding</keyword>
<dbReference type="FunFam" id="1.10.510.10:FF:000150">
    <property type="entry name" value="Protein kinase C, theta"/>
    <property type="match status" value="1"/>
</dbReference>
<dbReference type="SMART" id="SM00133">
    <property type="entry name" value="S_TK_X"/>
    <property type="match status" value="1"/>
</dbReference>
<evidence type="ECO:0000256" key="5">
    <source>
        <dbReference type="ARBA" id="ARBA00022679"/>
    </source>
</evidence>
<evidence type="ECO:0000259" key="19">
    <source>
        <dbReference type="PROSITE" id="PS50011"/>
    </source>
</evidence>
<feature type="binding site" evidence="16">
    <location>
        <begin position="238"/>
        <end position="246"/>
    </location>
    <ligand>
        <name>ATP</name>
        <dbReference type="ChEBI" id="CHEBI:30616"/>
    </ligand>
</feature>
<keyword evidence="23" id="KW-1185">Reference proteome</keyword>
<feature type="binding site" evidence="16 17">
    <location>
        <position position="261"/>
    </location>
    <ligand>
        <name>ATP</name>
        <dbReference type="ChEBI" id="CHEBI:30616"/>
    </ligand>
</feature>
<evidence type="ECO:0000313" key="23">
    <source>
        <dbReference type="Proteomes" id="UP000054150"/>
    </source>
</evidence>
<feature type="non-terminal residue" evidence="22">
    <location>
        <position position="574"/>
    </location>
</feature>
<feature type="domain" description="Phorbol-ester/DAG-type" evidence="20">
    <location>
        <begin position="31"/>
        <end position="81"/>
    </location>
</feature>
<feature type="domain" description="AGC-kinase C-terminal" evidence="21">
    <location>
        <begin position="502"/>
        <end position="573"/>
    </location>
</feature>
<dbReference type="InterPro" id="IPR000719">
    <property type="entry name" value="Prot_kinase_dom"/>
</dbReference>
<dbReference type="Gene3D" id="1.10.510.10">
    <property type="entry name" value="Transferase(Phosphotransferase) domain 1"/>
    <property type="match status" value="1"/>
</dbReference>
<feature type="region of interest" description="Disordered" evidence="18">
    <location>
        <begin position="187"/>
        <end position="206"/>
    </location>
</feature>
<comment type="catalytic activity">
    <reaction evidence="14">
        <text>L-seryl-[protein] + ATP = O-phospho-L-seryl-[protein] + ADP + H(+)</text>
        <dbReference type="Rhea" id="RHEA:17989"/>
        <dbReference type="Rhea" id="RHEA-COMP:9863"/>
        <dbReference type="Rhea" id="RHEA-COMP:11604"/>
        <dbReference type="ChEBI" id="CHEBI:15378"/>
        <dbReference type="ChEBI" id="CHEBI:29999"/>
        <dbReference type="ChEBI" id="CHEBI:30616"/>
        <dbReference type="ChEBI" id="CHEBI:83421"/>
        <dbReference type="ChEBI" id="CHEBI:456216"/>
        <dbReference type="EC" id="2.7.11.13"/>
    </reaction>
</comment>
<keyword evidence="5" id="KW-0808">Transferase</keyword>
<dbReference type="Pfam" id="PF00130">
    <property type="entry name" value="C1_1"/>
    <property type="match status" value="2"/>
</dbReference>
<dbReference type="SMART" id="SM00109">
    <property type="entry name" value="C1"/>
    <property type="match status" value="2"/>
</dbReference>
<dbReference type="InterPro" id="IPR000961">
    <property type="entry name" value="AGC-kinase_C"/>
</dbReference>
<keyword evidence="3" id="KW-0723">Serine/threonine-protein kinase</keyword>
<evidence type="ECO:0000256" key="4">
    <source>
        <dbReference type="ARBA" id="ARBA00022553"/>
    </source>
</evidence>
<dbReference type="PROSITE" id="PS00107">
    <property type="entry name" value="PROTEIN_KINASE_ATP"/>
    <property type="match status" value="1"/>
</dbReference>
<evidence type="ECO:0000256" key="17">
    <source>
        <dbReference type="PROSITE-ProRule" id="PRU10141"/>
    </source>
</evidence>
<protein>
    <recommendedName>
        <fullName evidence="2">protein kinase C</fullName>
        <ecNumber evidence="2">2.7.11.13</ecNumber>
    </recommendedName>
</protein>
<evidence type="ECO:0000256" key="13">
    <source>
        <dbReference type="ARBA" id="ARBA00047272"/>
    </source>
</evidence>
<dbReference type="EMBL" id="KK497266">
    <property type="protein sequence ID" value="KFQ66262.1"/>
    <property type="molecule type" value="Genomic_DNA"/>
</dbReference>
<evidence type="ECO:0000256" key="1">
    <source>
        <dbReference type="ARBA" id="ARBA00005490"/>
    </source>
</evidence>
<evidence type="ECO:0000256" key="10">
    <source>
        <dbReference type="ARBA" id="ARBA00022777"/>
    </source>
</evidence>
<keyword evidence="6" id="KW-0479">Metal-binding</keyword>
<evidence type="ECO:0000256" key="6">
    <source>
        <dbReference type="ARBA" id="ARBA00022723"/>
    </source>
</evidence>
<dbReference type="SUPFAM" id="SSF56112">
    <property type="entry name" value="Protein kinase-like (PK-like)"/>
    <property type="match status" value="1"/>
</dbReference>
<evidence type="ECO:0000259" key="21">
    <source>
        <dbReference type="PROSITE" id="PS51285"/>
    </source>
</evidence>
<feature type="domain" description="Phorbol-ester/DAG-type" evidence="20">
    <location>
        <begin position="103"/>
        <end position="153"/>
    </location>
</feature>
<dbReference type="PANTHER" id="PTHR24351">
    <property type="entry name" value="RIBOSOMAL PROTEIN S6 KINASE"/>
    <property type="match status" value="1"/>
</dbReference>
<evidence type="ECO:0000313" key="22">
    <source>
        <dbReference type="EMBL" id="KFQ66262.1"/>
    </source>
</evidence>
<evidence type="ECO:0000256" key="15">
    <source>
        <dbReference type="PIRSR" id="PIRSR000551-50"/>
    </source>
</evidence>
<dbReference type="PROSITE" id="PS50081">
    <property type="entry name" value="ZF_DAG_PE_2"/>
    <property type="match status" value="2"/>
</dbReference>
<dbReference type="PIRSF" id="PIRSF000551">
    <property type="entry name" value="PKC_delta"/>
    <property type="match status" value="1"/>
</dbReference>
<evidence type="ECO:0000256" key="18">
    <source>
        <dbReference type="SAM" id="MobiDB-lite"/>
    </source>
</evidence>
<evidence type="ECO:0000256" key="16">
    <source>
        <dbReference type="PIRSR" id="PIRSR000551-51"/>
    </source>
</evidence>
<dbReference type="Gene3D" id="3.30.200.20">
    <property type="entry name" value="Phosphorylase Kinase, domain 1"/>
    <property type="match status" value="1"/>
</dbReference>
<dbReference type="Pfam" id="PF00433">
    <property type="entry name" value="Pkinase_C"/>
    <property type="match status" value="1"/>
</dbReference>
<evidence type="ECO:0000256" key="2">
    <source>
        <dbReference type="ARBA" id="ARBA00012429"/>
    </source>
</evidence>
<evidence type="ECO:0000256" key="3">
    <source>
        <dbReference type="ARBA" id="ARBA00022527"/>
    </source>
</evidence>
<organism evidence="22 23">
    <name type="scientific">Pelecanus crispus</name>
    <name type="common">Dalmatian pelican</name>
    <dbReference type="NCBI Taxonomy" id="36300"/>
    <lineage>
        <taxon>Eukaryota</taxon>
        <taxon>Metazoa</taxon>
        <taxon>Chordata</taxon>
        <taxon>Craniata</taxon>
        <taxon>Vertebrata</taxon>
        <taxon>Euteleostomi</taxon>
        <taxon>Archelosauria</taxon>
        <taxon>Archosauria</taxon>
        <taxon>Dinosauria</taxon>
        <taxon>Saurischia</taxon>
        <taxon>Theropoda</taxon>
        <taxon>Coelurosauria</taxon>
        <taxon>Aves</taxon>
        <taxon>Neognathae</taxon>
        <taxon>Neoaves</taxon>
        <taxon>Aequornithes</taxon>
        <taxon>Pelecaniformes</taxon>
        <taxon>Pelecanidae</taxon>
        <taxon>Pelecanus</taxon>
    </lineage>
</organism>
<dbReference type="AlphaFoldDB" id="A0A091T2J0"/>
<dbReference type="PROSITE" id="PS00479">
    <property type="entry name" value="ZF_DAG_PE_1"/>
    <property type="match status" value="1"/>
</dbReference>
<reference evidence="22 23" key="1">
    <citation type="submission" date="2014-04" db="EMBL/GenBank/DDBJ databases">
        <title>Genome evolution of avian class.</title>
        <authorList>
            <person name="Zhang G."/>
            <person name="Li C."/>
        </authorList>
    </citation>
    <scope>NUCLEOTIDE SEQUENCE [LARGE SCALE GENOMIC DNA]</scope>
    <source>
        <strain evidence="22">BGI_N334</strain>
    </source>
</reference>
<dbReference type="EC" id="2.7.11.13" evidence="2"/>
<dbReference type="InterPro" id="IPR020454">
    <property type="entry name" value="DAG/PE-bd"/>
</dbReference>
<accession>A0A091T2J0</accession>
<keyword evidence="10 22" id="KW-0418">Kinase</keyword>
<dbReference type="SMART" id="SM00220">
    <property type="entry name" value="S_TKc"/>
    <property type="match status" value="1"/>
</dbReference>
<comment type="similarity">
    <text evidence="1">Belongs to the protein kinase superfamily. AGC Ser/Thr protein kinase family. PKC subfamily.</text>
</comment>
<dbReference type="FunFam" id="3.30.60.20:FF:000003">
    <property type="entry name" value="Protein kinase C delta"/>
    <property type="match status" value="1"/>
</dbReference>
<dbReference type="GO" id="GO:0004697">
    <property type="term" value="F:diacylglycerol-dependent serine/threonine kinase activity"/>
    <property type="evidence" value="ECO:0007669"/>
    <property type="project" value="UniProtKB-EC"/>
</dbReference>
<dbReference type="PROSITE" id="PS50011">
    <property type="entry name" value="PROTEIN_KINASE_DOM"/>
    <property type="match status" value="1"/>
</dbReference>
<evidence type="ECO:0000256" key="12">
    <source>
        <dbReference type="ARBA" id="ARBA00022840"/>
    </source>
</evidence>